<name>A0A644XAE8_9ZZZZ</name>
<organism evidence="2">
    <name type="scientific">bioreactor metagenome</name>
    <dbReference type="NCBI Taxonomy" id="1076179"/>
    <lineage>
        <taxon>unclassified sequences</taxon>
        <taxon>metagenomes</taxon>
        <taxon>ecological metagenomes</taxon>
    </lineage>
</organism>
<reference evidence="2" key="1">
    <citation type="submission" date="2019-08" db="EMBL/GenBank/DDBJ databases">
        <authorList>
            <person name="Kucharzyk K."/>
            <person name="Murdoch R.W."/>
            <person name="Higgins S."/>
            <person name="Loffler F."/>
        </authorList>
    </citation>
    <scope>NUCLEOTIDE SEQUENCE</scope>
</reference>
<sequence length="457" mass="50727">MTKKLISSLLILCLVLGFSVDASAISDVSISIDGEGVAFSTDSGSPFIGSDNRTMVPLRITMETYGCSVYWDNENQNAIVYKDGITVVCPIDEKYIEVNGEQVEIDTAAVIKGGRTYLPIRCVLEAVGATVGWDNSAQPVLVTRGETGVSRHQEAYIERALAAVDANKNLSKEAAVEIRAAVQYFLKSVPVTEAQITKICTRLQNLIFKLEDSDNAGEAIRNSSTSYTVTLLPSLWESTLLMRSLDPNAVDATLVHELNHVYSEQPSTTWFQEGMAGVINHEVCANYTTTNYETYERICFLVLEVCGADETLSCFFAGDETPLCDMLNRYAGVSNSKTLLNSLSLTMQKAFESGYYENSETAREAYLKAAAEVTELFEKAYEGKNGTSIHDDALCEVYLTWLNTWGSLFLLKSDGDFTCSTETPPFYYNLENYHSVVVIRDIHHLMSQDGELMYYRY</sequence>
<gene>
    <name evidence="2" type="ORF">SDC9_59561</name>
</gene>
<dbReference type="InterPro" id="IPR036582">
    <property type="entry name" value="Mao_N_sf"/>
</dbReference>
<dbReference type="EMBL" id="VSSQ01002083">
    <property type="protein sequence ID" value="MPM13206.1"/>
    <property type="molecule type" value="Genomic_DNA"/>
</dbReference>
<protein>
    <recommendedName>
        <fullName evidence="1">Copper amine oxidase-like N-terminal domain-containing protein</fullName>
    </recommendedName>
</protein>
<proteinExistence type="predicted"/>
<dbReference type="Pfam" id="PF07833">
    <property type="entry name" value="Cu_amine_oxidN1"/>
    <property type="match status" value="1"/>
</dbReference>
<dbReference type="AlphaFoldDB" id="A0A644XAE8"/>
<evidence type="ECO:0000313" key="2">
    <source>
        <dbReference type="EMBL" id="MPM13206.1"/>
    </source>
</evidence>
<accession>A0A644XAE8</accession>
<dbReference type="SUPFAM" id="SSF55383">
    <property type="entry name" value="Copper amine oxidase, domain N"/>
    <property type="match status" value="1"/>
</dbReference>
<dbReference type="InterPro" id="IPR012854">
    <property type="entry name" value="Cu_amine_oxidase-like_N"/>
</dbReference>
<feature type="domain" description="Copper amine oxidase-like N-terminal" evidence="1">
    <location>
        <begin position="43"/>
        <end position="140"/>
    </location>
</feature>
<dbReference type="Gene3D" id="3.30.457.10">
    <property type="entry name" value="Copper amine oxidase-like, N-terminal domain"/>
    <property type="match status" value="1"/>
</dbReference>
<comment type="caution">
    <text evidence="2">The sequence shown here is derived from an EMBL/GenBank/DDBJ whole genome shotgun (WGS) entry which is preliminary data.</text>
</comment>
<evidence type="ECO:0000259" key="1">
    <source>
        <dbReference type="Pfam" id="PF07833"/>
    </source>
</evidence>